<evidence type="ECO:0000313" key="2">
    <source>
        <dbReference type="EMBL" id="NAS11207.1"/>
    </source>
</evidence>
<feature type="chain" id="PRO_5027060635" description="DUF4398 domain-containing protein" evidence="1">
    <location>
        <begin position="25"/>
        <end position="229"/>
    </location>
</feature>
<dbReference type="EMBL" id="WXYO01000002">
    <property type="protein sequence ID" value="NAS11207.1"/>
    <property type="molecule type" value="Genomic_DNA"/>
</dbReference>
<keyword evidence="3" id="KW-1185">Reference proteome</keyword>
<dbReference type="AlphaFoldDB" id="A0A6L9E8U7"/>
<reference evidence="2 3" key="1">
    <citation type="submission" date="2020-01" db="EMBL/GenBank/DDBJ databases">
        <title>Bacteria diversity of Porities sp.</title>
        <authorList>
            <person name="Wang G."/>
        </authorList>
    </citation>
    <scope>NUCLEOTIDE SEQUENCE [LARGE SCALE GENOMIC DNA]</scope>
    <source>
        <strain evidence="2 3">R33</strain>
    </source>
</reference>
<evidence type="ECO:0000313" key="3">
    <source>
        <dbReference type="Proteomes" id="UP000475249"/>
    </source>
</evidence>
<evidence type="ECO:0000256" key="1">
    <source>
        <dbReference type="SAM" id="SignalP"/>
    </source>
</evidence>
<name>A0A6L9E8U7_9FLAO</name>
<evidence type="ECO:0008006" key="4">
    <source>
        <dbReference type="Google" id="ProtNLM"/>
    </source>
</evidence>
<proteinExistence type="predicted"/>
<protein>
    <recommendedName>
        <fullName evidence="4">DUF4398 domain-containing protein</fullName>
    </recommendedName>
</protein>
<accession>A0A6L9E8U7</accession>
<dbReference type="RefSeq" id="WP_161434249.1">
    <property type="nucleotide sequence ID" value="NZ_WXYO01000002.1"/>
</dbReference>
<dbReference type="Proteomes" id="UP000475249">
    <property type="component" value="Unassembled WGS sequence"/>
</dbReference>
<sequence length="229" mass="26287">MKRRYYIWYATVFLTLSSFSFNKACDYAGSNIGYVRSQTEKALEAKDINTSRFYAYKALNAIEKSKKQFEECGCKQMINSIYESLDNLKKATRVSSLNGTKLLLTRALDNALTSLEALEEHDELHDSPYDSQLLAMNTVESEKKKNAFVELNGKKLEDKIDESLKNFEASLENVVNSVDCKEAYVFTNRIYKHCELQLLKQDLSEAKKYYNLRTKEIAEAALVKLEACK</sequence>
<feature type="signal peptide" evidence="1">
    <location>
        <begin position="1"/>
        <end position="24"/>
    </location>
</feature>
<gene>
    <name evidence="2" type="ORF">GTQ38_04295</name>
</gene>
<comment type="caution">
    <text evidence="2">The sequence shown here is derived from an EMBL/GenBank/DDBJ whole genome shotgun (WGS) entry which is preliminary data.</text>
</comment>
<organism evidence="2 3">
    <name type="scientific">Poritiphilus flavus</name>
    <dbReference type="NCBI Taxonomy" id="2697053"/>
    <lineage>
        <taxon>Bacteria</taxon>
        <taxon>Pseudomonadati</taxon>
        <taxon>Bacteroidota</taxon>
        <taxon>Flavobacteriia</taxon>
        <taxon>Flavobacteriales</taxon>
        <taxon>Flavobacteriaceae</taxon>
        <taxon>Poritiphilus</taxon>
    </lineage>
</organism>
<keyword evidence="1" id="KW-0732">Signal</keyword>